<reference evidence="3" key="1">
    <citation type="submission" date="2010-02" db="EMBL/GenBank/DDBJ databases">
        <title>Complete sequence of Ferroglobus placidus DSM 10642.</title>
        <authorList>
            <consortium name="US DOE Joint Genome Institute"/>
            <person name="Lucas S."/>
            <person name="Copeland A."/>
            <person name="Lapidus A."/>
            <person name="Cheng J.-F."/>
            <person name="Bruce D."/>
            <person name="Goodwin L."/>
            <person name="Pitluck S."/>
            <person name="Saunders E."/>
            <person name="Brettin T."/>
            <person name="Detter J.C."/>
            <person name="Han C."/>
            <person name="Tapia R."/>
            <person name="Larimer F."/>
            <person name="Land M."/>
            <person name="Hauser L."/>
            <person name="Kyrpides N."/>
            <person name="Ivanova N."/>
            <person name="Holmes D."/>
            <person name="Lovley D."/>
            <person name="Kyrpides N."/>
            <person name="Anderson I.J."/>
            <person name="Woyke T."/>
        </authorList>
    </citation>
    <scope>NUCLEOTIDE SEQUENCE [LARGE SCALE GENOMIC DNA]</scope>
    <source>
        <strain evidence="3">DSM 10642 / AEDII12DO</strain>
    </source>
</reference>
<dbReference type="RefSeq" id="WP_012965015.1">
    <property type="nucleotide sequence ID" value="NC_013849.1"/>
</dbReference>
<keyword evidence="1" id="KW-1133">Transmembrane helix</keyword>
<sequence>MRGEGVKVSSLSFAMGWIIAMVLPFLSGLSSTAAYLLPVWFLGILLLNIPAKIVFFAIVSYATVNITTLLKLSPEERTSIGESIARHKKVILPITISAYIDFILLLAISSKLCSLSSAGLLIPLVWYLIEDWLIRRDYWYLVPSTLVGRTLIRLTGLKSEKVSTNYLPGIVFLPGKLQWMNL</sequence>
<proteinExistence type="predicted"/>
<accession>D3S336</accession>
<gene>
    <name evidence="2" type="ordered locus">Ferp_0495</name>
</gene>
<evidence type="ECO:0000313" key="3">
    <source>
        <dbReference type="Proteomes" id="UP000002613"/>
    </source>
</evidence>
<evidence type="ECO:0000256" key="1">
    <source>
        <dbReference type="SAM" id="Phobius"/>
    </source>
</evidence>
<evidence type="ECO:0000313" key="2">
    <source>
        <dbReference type="EMBL" id="ADC64669.1"/>
    </source>
</evidence>
<feature type="transmembrane region" description="Helical" evidence="1">
    <location>
        <begin position="115"/>
        <end position="134"/>
    </location>
</feature>
<keyword evidence="1" id="KW-0812">Transmembrane</keyword>
<keyword evidence="3" id="KW-1185">Reference proteome</keyword>
<keyword evidence="1" id="KW-0472">Membrane</keyword>
<dbReference type="HOGENOM" id="CLU_1478859_0_0_2"/>
<name>D3S336_FERPA</name>
<feature type="transmembrane region" description="Helical" evidence="1">
    <location>
        <begin position="90"/>
        <end position="109"/>
    </location>
</feature>
<dbReference type="PaxDb" id="589924-Ferp_0495"/>
<feature type="transmembrane region" description="Helical" evidence="1">
    <location>
        <begin position="49"/>
        <end position="70"/>
    </location>
</feature>
<dbReference type="GeneID" id="41344519"/>
<feature type="transmembrane region" description="Helical" evidence="1">
    <location>
        <begin position="12"/>
        <end position="37"/>
    </location>
</feature>
<protein>
    <submittedName>
        <fullName evidence="2">Uncharacterized protein</fullName>
    </submittedName>
</protein>
<dbReference type="Proteomes" id="UP000002613">
    <property type="component" value="Chromosome"/>
</dbReference>
<dbReference type="EMBL" id="CP001899">
    <property type="protein sequence ID" value="ADC64669.1"/>
    <property type="molecule type" value="Genomic_DNA"/>
</dbReference>
<dbReference type="AlphaFoldDB" id="D3S336"/>
<dbReference type="KEGG" id="fpl:Ferp_0495"/>
<reference evidence="2 3" key="2">
    <citation type="journal article" date="2011" name="Stand. Genomic Sci.">
        <title>Complete genome sequence of Ferroglobus placidus AEDII12DO.</title>
        <authorList>
            <person name="Anderson I."/>
            <person name="Risso C."/>
            <person name="Holmes D."/>
            <person name="Lucas S."/>
            <person name="Copeland A."/>
            <person name="Lapidus A."/>
            <person name="Cheng J.F."/>
            <person name="Bruce D."/>
            <person name="Goodwin L."/>
            <person name="Pitluck S."/>
            <person name="Saunders E."/>
            <person name="Brettin T."/>
            <person name="Detter J.C."/>
            <person name="Han C."/>
            <person name="Tapia R."/>
            <person name="Larimer F."/>
            <person name="Land M."/>
            <person name="Hauser L."/>
            <person name="Woyke T."/>
            <person name="Lovley D."/>
            <person name="Kyrpides N."/>
            <person name="Ivanova N."/>
        </authorList>
    </citation>
    <scope>NUCLEOTIDE SEQUENCE [LARGE SCALE GENOMIC DNA]</scope>
    <source>
        <strain evidence="3">DSM 10642 / AEDII12DO</strain>
    </source>
</reference>
<organism evidence="2 3">
    <name type="scientific">Ferroglobus placidus (strain DSM 10642 / AEDII12DO)</name>
    <dbReference type="NCBI Taxonomy" id="589924"/>
    <lineage>
        <taxon>Archaea</taxon>
        <taxon>Methanobacteriati</taxon>
        <taxon>Methanobacteriota</taxon>
        <taxon>Archaeoglobi</taxon>
        <taxon>Archaeoglobales</taxon>
        <taxon>Archaeoglobaceae</taxon>
        <taxon>Ferroglobus</taxon>
    </lineage>
</organism>